<gene>
    <name evidence="1" type="ORF">CCHR01_09597</name>
</gene>
<evidence type="ECO:0000313" key="1">
    <source>
        <dbReference type="EMBL" id="KAK1847755.1"/>
    </source>
</evidence>
<name>A0AAD9EGK3_9PEZI</name>
<dbReference type="AlphaFoldDB" id="A0AAD9EGK3"/>
<accession>A0AAD9EGK3</accession>
<keyword evidence="2" id="KW-1185">Reference proteome</keyword>
<dbReference type="Proteomes" id="UP001243330">
    <property type="component" value="Unassembled WGS sequence"/>
</dbReference>
<protein>
    <submittedName>
        <fullName evidence="1">Uncharacterized protein</fullName>
    </submittedName>
</protein>
<reference evidence="1" key="1">
    <citation type="submission" date="2023-01" db="EMBL/GenBank/DDBJ databases">
        <title>Colletotrichum chrysophilum M932 genome sequence.</title>
        <authorList>
            <person name="Baroncelli R."/>
        </authorList>
    </citation>
    <scope>NUCLEOTIDE SEQUENCE</scope>
    <source>
        <strain evidence="1">M932</strain>
    </source>
</reference>
<dbReference type="EMBL" id="JAQOWY010000192">
    <property type="protein sequence ID" value="KAK1847755.1"/>
    <property type="molecule type" value="Genomic_DNA"/>
</dbReference>
<comment type="caution">
    <text evidence="1">The sequence shown here is derived from an EMBL/GenBank/DDBJ whole genome shotgun (WGS) entry which is preliminary data.</text>
</comment>
<sequence>MGPGMAGLAIEDTVTHFRSVWRSRWLAVLSTLSIIPWACCQPSLC</sequence>
<proteinExistence type="predicted"/>
<evidence type="ECO:0000313" key="2">
    <source>
        <dbReference type="Proteomes" id="UP001243330"/>
    </source>
</evidence>
<organism evidence="1 2">
    <name type="scientific">Colletotrichum chrysophilum</name>
    <dbReference type="NCBI Taxonomy" id="1836956"/>
    <lineage>
        <taxon>Eukaryota</taxon>
        <taxon>Fungi</taxon>
        <taxon>Dikarya</taxon>
        <taxon>Ascomycota</taxon>
        <taxon>Pezizomycotina</taxon>
        <taxon>Sordariomycetes</taxon>
        <taxon>Hypocreomycetidae</taxon>
        <taxon>Glomerellales</taxon>
        <taxon>Glomerellaceae</taxon>
        <taxon>Colletotrichum</taxon>
        <taxon>Colletotrichum gloeosporioides species complex</taxon>
    </lineage>
</organism>